<dbReference type="PANTHER" id="PTHR10744:SF1">
    <property type="entry name" value="SMALL RIBOSOMAL SUBUNIT PROTEIN US17M"/>
    <property type="match status" value="1"/>
</dbReference>
<dbReference type="Gene3D" id="2.40.50.140">
    <property type="entry name" value="Nucleic acid-binding proteins"/>
    <property type="match status" value="1"/>
</dbReference>
<dbReference type="InterPro" id="IPR012340">
    <property type="entry name" value="NA-bd_OB-fold"/>
</dbReference>
<dbReference type="NCBIfam" id="NF004123">
    <property type="entry name" value="PRK05610.1"/>
    <property type="match status" value="1"/>
</dbReference>
<gene>
    <name evidence="6" type="primary">rpsQ</name>
</gene>
<dbReference type="AlphaFoldDB" id="D6PDE3"/>
<keyword evidence="2 6" id="KW-0699">rRNA-binding</keyword>
<evidence type="ECO:0000256" key="4">
    <source>
        <dbReference type="ARBA" id="ARBA00022980"/>
    </source>
</evidence>
<comment type="subunit">
    <text evidence="6">Part of the 30S ribosomal subunit.</text>
</comment>
<keyword evidence="3 6" id="KW-0694">RNA-binding</keyword>
<name>D6PDE3_9BACT</name>
<dbReference type="Pfam" id="PF00366">
    <property type="entry name" value="Ribosomal_S17"/>
    <property type="match status" value="1"/>
</dbReference>
<evidence type="ECO:0000256" key="5">
    <source>
        <dbReference type="ARBA" id="ARBA00023274"/>
    </source>
</evidence>
<dbReference type="GO" id="GO:0003735">
    <property type="term" value="F:structural constituent of ribosome"/>
    <property type="evidence" value="ECO:0007669"/>
    <property type="project" value="InterPro"/>
</dbReference>
<dbReference type="SUPFAM" id="SSF50249">
    <property type="entry name" value="Nucleic acid-binding proteins"/>
    <property type="match status" value="1"/>
</dbReference>
<evidence type="ECO:0000313" key="7">
    <source>
        <dbReference type="EMBL" id="ADD93744.1"/>
    </source>
</evidence>
<organism evidence="7">
    <name type="scientific">uncultured marine bacterium MedDCM-OCT-S05-C114</name>
    <dbReference type="NCBI Taxonomy" id="743063"/>
    <lineage>
        <taxon>Bacteria</taxon>
        <taxon>environmental samples</taxon>
    </lineage>
</organism>
<dbReference type="InterPro" id="IPR019984">
    <property type="entry name" value="Ribosomal_uS17_bact/chlr"/>
</dbReference>
<evidence type="ECO:0000256" key="3">
    <source>
        <dbReference type="ARBA" id="ARBA00022884"/>
    </source>
</evidence>
<evidence type="ECO:0000256" key="2">
    <source>
        <dbReference type="ARBA" id="ARBA00022730"/>
    </source>
</evidence>
<protein>
    <recommendedName>
        <fullName evidence="6">Small ribosomal subunit protein uS17</fullName>
    </recommendedName>
</protein>
<evidence type="ECO:0000256" key="1">
    <source>
        <dbReference type="ARBA" id="ARBA00010254"/>
    </source>
</evidence>
<dbReference type="GO" id="GO:0022627">
    <property type="term" value="C:cytosolic small ribosomal subunit"/>
    <property type="evidence" value="ECO:0007669"/>
    <property type="project" value="TreeGrafter"/>
</dbReference>
<comment type="similarity">
    <text evidence="1 6">Belongs to the universal ribosomal protein uS17 family.</text>
</comment>
<dbReference type="CDD" id="cd00364">
    <property type="entry name" value="Ribosomal_uS17"/>
    <property type="match status" value="1"/>
</dbReference>
<accession>D6PDE3</accession>
<sequence length="93" mass="11014">MTQETDRNNRKELIGVVRSKTGDKSVKVVYEYKIPHPLYKKEIRRKTTVHVHDEKNDSNVGDKVRIMATRPVSKLKRWRITEVLEKPQQRKSS</sequence>
<keyword evidence="5 6" id="KW-0687">Ribonucleoprotein</keyword>
<dbReference type="GO" id="GO:0019843">
    <property type="term" value="F:rRNA binding"/>
    <property type="evidence" value="ECO:0007669"/>
    <property type="project" value="UniProtKB-UniRule"/>
</dbReference>
<dbReference type="PANTHER" id="PTHR10744">
    <property type="entry name" value="40S RIBOSOMAL PROTEIN S11 FAMILY MEMBER"/>
    <property type="match status" value="1"/>
</dbReference>
<reference evidence="7" key="1">
    <citation type="journal article" date="2010" name="ISME J.">
        <title>Metagenome of the Mediterranean deep chlorophyll maximum studied by direct and fosmid library 454 pyrosequencing.</title>
        <authorList>
            <person name="Ghai R."/>
            <person name="Martin-Cuadrado A.B."/>
            <person name="Molto A.G."/>
            <person name="Heredia I.G."/>
            <person name="Cabrera R."/>
            <person name="Martin J."/>
            <person name="Verdu M."/>
            <person name="Deschamps P."/>
            <person name="Moreira D."/>
            <person name="Lopez-Garcia P."/>
            <person name="Mira A."/>
            <person name="Rodriguez-Valera F."/>
        </authorList>
    </citation>
    <scope>NUCLEOTIDE SEQUENCE</scope>
</reference>
<dbReference type="GO" id="GO:0006412">
    <property type="term" value="P:translation"/>
    <property type="evidence" value="ECO:0007669"/>
    <property type="project" value="UniProtKB-UniRule"/>
</dbReference>
<evidence type="ECO:0000256" key="6">
    <source>
        <dbReference type="HAMAP-Rule" id="MF_01345"/>
    </source>
</evidence>
<dbReference type="PRINTS" id="PR00973">
    <property type="entry name" value="RIBOSOMALS17"/>
</dbReference>
<comment type="function">
    <text evidence="6">One of the primary rRNA binding proteins, it binds specifically to the 5'-end of 16S ribosomal RNA.</text>
</comment>
<proteinExistence type="inferred from homology"/>
<dbReference type="InterPro" id="IPR000266">
    <property type="entry name" value="Ribosomal_uS17"/>
</dbReference>
<dbReference type="EMBL" id="GU942995">
    <property type="protein sequence ID" value="ADD93744.1"/>
    <property type="molecule type" value="Genomic_DNA"/>
</dbReference>
<keyword evidence="4 6" id="KW-0689">Ribosomal protein</keyword>
<dbReference type="HAMAP" id="MF_01345_B">
    <property type="entry name" value="Ribosomal_uS17_B"/>
    <property type="match status" value="1"/>
</dbReference>